<name>A0A9W8Z1W1_9PEZI</name>
<dbReference type="InterPro" id="IPR012967">
    <property type="entry name" value="COMT_dimerisation"/>
</dbReference>
<keyword evidence="1" id="KW-0489">Methyltransferase</keyword>
<evidence type="ECO:0000259" key="6">
    <source>
        <dbReference type="Pfam" id="PF08100"/>
    </source>
</evidence>
<dbReference type="GO" id="GO:0046983">
    <property type="term" value="F:protein dimerization activity"/>
    <property type="evidence" value="ECO:0007669"/>
    <property type="project" value="InterPro"/>
</dbReference>
<dbReference type="PANTHER" id="PTHR43712">
    <property type="entry name" value="PUTATIVE (AFU_ORTHOLOGUE AFUA_4G14580)-RELATED"/>
    <property type="match status" value="1"/>
</dbReference>
<feature type="domain" description="O-methyltransferase dimerisation" evidence="6">
    <location>
        <begin position="64"/>
        <end position="117"/>
    </location>
</feature>
<dbReference type="InterPro" id="IPR036388">
    <property type="entry name" value="WH-like_DNA-bd_sf"/>
</dbReference>
<dbReference type="PIRSF" id="PIRSF005739">
    <property type="entry name" value="O-mtase"/>
    <property type="match status" value="1"/>
</dbReference>
<dbReference type="Pfam" id="PF00891">
    <property type="entry name" value="Methyltransf_2"/>
    <property type="match status" value="1"/>
</dbReference>
<keyword evidence="2" id="KW-0808">Transferase</keyword>
<dbReference type="Pfam" id="PF08100">
    <property type="entry name" value="Dimerisation"/>
    <property type="match status" value="1"/>
</dbReference>
<dbReference type="GO" id="GO:0032259">
    <property type="term" value="P:methylation"/>
    <property type="evidence" value="ECO:0007669"/>
    <property type="project" value="UniProtKB-KW"/>
</dbReference>
<protein>
    <recommendedName>
        <fullName evidence="9">O-methyltransferase</fullName>
    </recommendedName>
</protein>
<gene>
    <name evidence="7" type="ORF">N0V93_001567</name>
</gene>
<dbReference type="InterPro" id="IPR001077">
    <property type="entry name" value="COMT_C"/>
</dbReference>
<evidence type="ECO:0000256" key="2">
    <source>
        <dbReference type="ARBA" id="ARBA00022679"/>
    </source>
</evidence>
<dbReference type="PROSITE" id="PS51683">
    <property type="entry name" value="SAM_OMT_II"/>
    <property type="match status" value="1"/>
</dbReference>
<evidence type="ECO:0000313" key="8">
    <source>
        <dbReference type="Proteomes" id="UP001140453"/>
    </source>
</evidence>
<dbReference type="Gene3D" id="1.10.10.10">
    <property type="entry name" value="Winged helix-like DNA-binding domain superfamily/Winged helix DNA-binding domain"/>
    <property type="match status" value="1"/>
</dbReference>
<dbReference type="EMBL" id="JAPEVB010000001">
    <property type="protein sequence ID" value="KAJ4397342.1"/>
    <property type="molecule type" value="Genomic_DNA"/>
</dbReference>
<keyword evidence="3" id="KW-0949">S-adenosyl-L-methionine</keyword>
<accession>A0A9W8Z1W1</accession>
<feature type="domain" description="O-methyltransferase C-terminal" evidence="5">
    <location>
        <begin position="171"/>
        <end position="379"/>
    </location>
</feature>
<comment type="caution">
    <text evidence="7">The sequence shown here is derived from an EMBL/GenBank/DDBJ whole genome shotgun (WGS) entry which is preliminary data.</text>
</comment>
<keyword evidence="8" id="KW-1185">Reference proteome</keyword>
<evidence type="ECO:0008006" key="9">
    <source>
        <dbReference type="Google" id="ProtNLM"/>
    </source>
</evidence>
<dbReference type="PANTHER" id="PTHR43712:SF1">
    <property type="entry name" value="HYPOTHETICAL O-METHYLTRANSFERASE (EUROFUNG)-RELATED"/>
    <property type="match status" value="1"/>
</dbReference>
<evidence type="ECO:0000256" key="1">
    <source>
        <dbReference type="ARBA" id="ARBA00022603"/>
    </source>
</evidence>
<evidence type="ECO:0000256" key="4">
    <source>
        <dbReference type="PIRSR" id="PIRSR005739-1"/>
    </source>
</evidence>
<evidence type="ECO:0000256" key="3">
    <source>
        <dbReference type="ARBA" id="ARBA00022691"/>
    </source>
</evidence>
<dbReference type="InterPro" id="IPR036390">
    <property type="entry name" value="WH_DNA-bd_sf"/>
</dbReference>
<dbReference type="SUPFAM" id="SSF53335">
    <property type="entry name" value="S-adenosyl-L-methionine-dependent methyltransferases"/>
    <property type="match status" value="1"/>
</dbReference>
<dbReference type="AlphaFoldDB" id="A0A9W8Z1W1"/>
<dbReference type="OrthoDB" id="1535081at2759"/>
<dbReference type="InterPro" id="IPR016461">
    <property type="entry name" value="COMT-like"/>
</dbReference>
<dbReference type="InterPro" id="IPR029063">
    <property type="entry name" value="SAM-dependent_MTases_sf"/>
</dbReference>
<evidence type="ECO:0000259" key="5">
    <source>
        <dbReference type="Pfam" id="PF00891"/>
    </source>
</evidence>
<evidence type="ECO:0000313" key="7">
    <source>
        <dbReference type="EMBL" id="KAJ4397342.1"/>
    </source>
</evidence>
<dbReference type="Proteomes" id="UP001140453">
    <property type="component" value="Unassembled WGS sequence"/>
</dbReference>
<feature type="active site" description="Proton acceptor" evidence="4">
    <location>
        <position position="309"/>
    </location>
</feature>
<dbReference type="Gene3D" id="3.40.50.150">
    <property type="entry name" value="Vaccinia Virus protein VP39"/>
    <property type="match status" value="1"/>
</dbReference>
<reference evidence="7" key="1">
    <citation type="submission" date="2022-10" db="EMBL/GenBank/DDBJ databases">
        <title>Tapping the CABI collections for fungal endophytes: first genome assemblies for Collariella, Neodidymelliopsis, Ascochyta clinopodiicola, Didymella pomorum, Didymosphaeria variabile, Neocosmospora piperis and Neocucurbitaria cava.</title>
        <authorList>
            <person name="Hill R."/>
        </authorList>
    </citation>
    <scope>NUCLEOTIDE SEQUENCE</scope>
    <source>
        <strain evidence="7">IMI 355082</strain>
    </source>
</reference>
<proteinExistence type="predicted"/>
<sequence>MPINIDRVTKLTEELSQNTQLLAEGNEKSRLKLLLISYKLTQALENPQETFWKLWMLDSITRIVVQVASDLKLPEYLPDEPDKAVGSAELAEKTGAEQALLTRLLNHLAASGFVEEAGPDLFYANILMRHLSTKAIQDGSEFYPRTMGKAVSVLPQYLAEHGYRDPTDELDCPWQKAFDTKLHSFEYIQKDPDLARLFKHAVLSQNQVRRTHWEDHDFYPVQERLLSGLKPNSVLMVDVGGGIGLDLTIFHDSHPLPVGARLILQDVDSVLKTTGDLTPSIEKIPHDFFQEQPPSSKGARAYFFHRVFHDWSDDKCREILLALKPAMVPVYSKVLLLETVVPSQGATWLNTAADLVMMCGLAGRERTETGFKDLLESVGMEITGIYTRSPGEESIIEAIVPE</sequence>
<dbReference type="SUPFAM" id="SSF46785">
    <property type="entry name" value="Winged helix' DNA-binding domain"/>
    <property type="match status" value="1"/>
</dbReference>
<organism evidence="7 8">
    <name type="scientific">Gnomoniopsis smithogilvyi</name>
    <dbReference type="NCBI Taxonomy" id="1191159"/>
    <lineage>
        <taxon>Eukaryota</taxon>
        <taxon>Fungi</taxon>
        <taxon>Dikarya</taxon>
        <taxon>Ascomycota</taxon>
        <taxon>Pezizomycotina</taxon>
        <taxon>Sordariomycetes</taxon>
        <taxon>Sordariomycetidae</taxon>
        <taxon>Diaporthales</taxon>
        <taxon>Gnomoniaceae</taxon>
        <taxon>Gnomoniopsis</taxon>
    </lineage>
</organism>
<dbReference type="GO" id="GO:0008171">
    <property type="term" value="F:O-methyltransferase activity"/>
    <property type="evidence" value="ECO:0007669"/>
    <property type="project" value="InterPro"/>
</dbReference>